<evidence type="ECO:0000313" key="2">
    <source>
        <dbReference type="EMBL" id="MBL3680518.1"/>
    </source>
</evidence>
<feature type="compositionally biased region" description="Low complexity" evidence="1">
    <location>
        <begin position="27"/>
        <end position="37"/>
    </location>
</feature>
<organism evidence="2 3">
    <name type="scientific">Leucobacter chromiireducens subsp. solipictus</name>
    <dbReference type="NCBI Taxonomy" id="398235"/>
    <lineage>
        <taxon>Bacteria</taxon>
        <taxon>Bacillati</taxon>
        <taxon>Actinomycetota</taxon>
        <taxon>Actinomycetes</taxon>
        <taxon>Micrococcales</taxon>
        <taxon>Microbacteriaceae</taxon>
        <taxon>Leucobacter</taxon>
    </lineage>
</organism>
<gene>
    <name evidence="2" type="ORF">D3230_14650</name>
</gene>
<name>A0ABS1SIY5_9MICO</name>
<sequence>MGFELGQSATWTLRAVDPQPGPNSAREPGTTPLPLPETELPWFREEHHGETPESVPHWPVTGTVRAIAGVVYPFVPVPGQPRAFTRDTSRPVRTPMARVAAGPSASDVAVFHVELEVPDASELPAYAEDEEAASARQARADAARVHRQLMSDPVGRVLEIAADLAEAQFGRTCTIHRAPDRSAVTIDPAQDRATAIWWIRVPPDAGDAGKNPEDAGRIGIHVGFGSWWFPATPEHAALPAEFLDAAAHGRVAEHVRDRGVDGRRLETRVTGRDGRVWVDHEDLPGPASGIHVAFLAGRTTDRLQHGTAPYEPWRLEPSTD</sequence>
<keyword evidence="3" id="KW-1185">Reference proteome</keyword>
<comment type="caution">
    <text evidence="2">The sequence shown here is derived from an EMBL/GenBank/DDBJ whole genome shotgun (WGS) entry which is preliminary data.</text>
</comment>
<proteinExistence type="predicted"/>
<accession>A0ABS1SIY5</accession>
<reference evidence="2 3" key="1">
    <citation type="submission" date="2018-09" db="EMBL/GenBank/DDBJ databases">
        <title>Comparative genomics of Leucobacter spp.</title>
        <authorList>
            <person name="Reis A.C."/>
            <person name="Kolvenbach B.A."/>
            <person name="Corvini P.F.X."/>
            <person name="Nunes O.C."/>
        </authorList>
    </citation>
    <scope>NUCLEOTIDE SEQUENCE [LARGE SCALE GENOMIC DNA]</scope>
    <source>
        <strain evidence="2 3">TAN 31504</strain>
    </source>
</reference>
<protein>
    <recommendedName>
        <fullName evidence="4">Rv3651-like N-terminal domain-containing protein</fullName>
    </recommendedName>
</protein>
<evidence type="ECO:0000313" key="3">
    <source>
        <dbReference type="Proteomes" id="UP001645859"/>
    </source>
</evidence>
<feature type="region of interest" description="Disordered" evidence="1">
    <location>
        <begin position="1"/>
        <end position="37"/>
    </location>
</feature>
<dbReference type="EMBL" id="QYAC01000008">
    <property type="protein sequence ID" value="MBL3680518.1"/>
    <property type="molecule type" value="Genomic_DNA"/>
</dbReference>
<evidence type="ECO:0008006" key="4">
    <source>
        <dbReference type="Google" id="ProtNLM"/>
    </source>
</evidence>
<dbReference type="Proteomes" id="UP001645859">
    <property type="component" value="Unassembled WGS sequence"/>
</dbReference>
<evidence type="ECO:0000256" key="1">
    <source>
        <dbReference type="SAM" id="MobiDB-lite"/>
    </source>
</evidence>